<keyword evidence="1" id="KW-0812">Transmembrane</keyword>
<sequence>MLNELNRPTYTLKKVGIILLISAVGALLLRVTGLLARNARPLTYCEHKVVHDLMLLCGALPDHEGNMQCLQDCANCTFPGDFLGLRRKASSLCCQNGDCTPNDLKAFCCTKDPWCNCKHQGRIWDLPEDW</sequence>
<gene>
    <name evidence="2" type="ORF">QR680_000499</name>
</gene>
<feature type="transmembrane region" description="Helical" evidence="1">
    <location>
        <begin position="15"/>
        <end position="36"/>
    </location>
</feature>
<accession>A0AA39GVK0</accession>
<evidence type="ECO:0000256" key="1">
    <source>
        <dbReference type="SAM" id="Phobius"/>
    </source>
</evidence>
<protein>
    <submittedName>
        <fullName evidence="2">Uncharacterized protein</fullName>
    </submittedName>
</protein>
<evidence type="ECO:0000313" key="2">
    <source>
        <dbReference type="EMBL" id="KAK0393974.1"/>
    </source>
</evidence>
<reference evidence="2" key="1">
    <citation type="submission" date="2023-06" db="EMBL/GenBank/DDBJ databases">
        <title>Genomic analysis of the entomopathogenic nematode Steinernema hermaphroditum.</title>
        <authorList>
            <person name="Schwarz E.M."/>
            <person name="Heppert J.K."/>
            <person name="Baniya A."/>
            <person name="Schwartz H.T."/>
            <person name="Tan C.-H."/>
            <person name="Antoshechkin I."/>
            <person name="Sternberg P.W."/>
            <person name="Goodrich-Blair H."/>
            <person name="Dillman A.R."/>
        </authorList>
    </citation>
    <scope>NUCLEOTIDE SEQUENCE</scope>
    <source>
        <strain evidence="2">PS9179</strain>
        <tissue evidence="2">Whole animal</tissue>
    </source>
</reference>
<keyword evidence="1" id="KW-1133">Transmembrane helix</keyword>
<comment type="caution">
    <text evidence="2">The sequence shown here is derived from an EMBL/GenBank/DDBJ whole genome shotgun (WGS) entry which is preliminary data.</text>
</comment>
<organism evidence="2 3">
    <name type="scientific">Steinernema hermaphroditum</name>
    <dbReference type="NCBI Taxonomy" id="289476"/>
    <lineage>
        <taxon>Eukaryota</taxon>
        <taxon>Metazoa</taxon>
        <taxon>Ecdysozoa</taxon>
        <taxon>Nematoda</taxon>
        <taxon>Chromadorea</taxon>
        <taxon>Rhabditida</taxon>
        <taxon>Tylenchina</taxon>
        <taxon>Panagrolaimomorpha</taxon>
        <taxon>Strongyloidoidea</taxon>
        <taxon>Steinernematidae</taxon>
        <taxon>Steinernema</taxon>
    </lineage>
</organism>
<name>A0AA39GVK0_9BILA</name>
<proteinExistence type="predicted"/>
<keyword evidence="3" id="KW-1185">Reference proteome</keyword>
<evidence type="ECO:0000313" key="3">
    <source>
        <dbReference type="Proteomes" id="UP001175271"/>
    </source>
</evidence>
<keyword evidence="1" id="KW-0472">Membrane</keyword>
<dbReference type="AlphaFoldDB" id="A0AA39GVK0"/>
<dbReference type="EMBL" id="JAUCMV010000005">
    <property type="protein sequence ID" value="KAK0393974.1"/>
    <property type="molecule type" value="Genomic_DNA"/>
</dbReference>
<dbReference type="Proteomes" id="UP001175271">
    <property type="component" value="Unassembled WGS sequence"/>
</dbReference>